<organism evidence="4 5">
    <name type="scientific">bacterium (Candidatus Gribaldobacteria) CG23_combo_of_CG06-09_8_20_14_all_37_87_8</name>
    <dbReference type="NCBI Taxonomy" id="2014278"/>
    <lineage>
        <taxon>Bacteria</taxon>
        <taxon>Candidatus Gribaldobacteria</taxon>
    </lineage>
</organism>
<dbReference type="GO" id="GO:0003700">
    <property type="term" value="F:DNA-binding transcription factor activity"/>
    <property type="evidence" value="ECO:0007669"/>
    <property type="project" value="InterPro"/>
</dbReference>
<evidence type="ECO:0000313" key="5">
    <source>
        <dbReference type="Proteomes" id="UP000230447"/>
    </source>
</evidence>
<keyword evidence="1" id="KW-0805">Transcription regulation</keyword>
<gene>
    <name evidence="4" type="ORF">COX24_02655</name>
</gene>
<name>A0A2G9ZEL9_9BACT</name>
<dbReference type="SUPFAM" id="SSF46785">
    <property type="entry name" value="Winged helix' DNA-binding domain"/>
    <property type="match status" value="1"/>
</dbReference>
<evidence type="ECO:0000256" key="2">
    <source>
        <dbReference type="ARBA" id="ARBA00023163"/>
    </source>
</evidence>
<dbReference type="SMART" id="SM00420">
    <property type="entry name" value="HTH_DEOR"/>
    <property type="match status" value="1"/>
</dbReference>
<evidence type="ECO:0000259" key="3">
    <source>
        <dbReference type="SMART" id="SM00420"/>
    </source>
</evidence>
<dbReference type="InterPro" id="IPR036388">
    <property type="entry name" value="WH-like_DNA-bd_sf"/>
</dbReference>
<dbReference type="Gene3D" id="1.10.10.10">
    <property type="entry name" value="Winged helix-like DNA-binding domain superfamily/Winged helix DNA-binding domain"/>
    <property type="match status" value="1"/>
</dbReference>
<evidence type="ECO:0000256" key="1">
    <source>
        <dbReference type="ARBA" id="ARBA00023015"/>
    </source>
</evidence>
<dbReference type="InterPro" id="IPR001034">
    <property type="entry name" value="DeoR_HTH"/>
</dbReference>
<sequence length="197" mass="23051">MVDNTRVIKLTLALYKITEGFPEKEPLKYHLREQANLILENYILKQKKELLQEEKKQVASLREKTFLSVECLQGFLEVAKKQAWANQNYLGVISQEYNNLLSFFKAEPLKKTEIKKCLEKASVNHSVEPNHKALKDKVRCLKIVDLLKQKKSAQIKDLKESFPDVTKRTLRRDFEFLAKEGIVKRVGDKNETEYVLR</sequence>
<reference evidence="4 5" key="1">
    <citation type="submission" date="2017-09" db="EMBL/GenBank/DDBJ databases">
        <title>Depth-based differentiation of microbial function through sediment-hosted aquifers and enrichment of novel symbionts in the deep terrestrial subsurface.</title>
        <authorList>
            <person name="Probst A.J."/>
            <person name="Ladd B."/>
            <person name="Jarett J.K."/>
            <person name="Geller-Mcgrath D.E."/>
            <person name="Sieber C.M."/>
            <person name="Emerson J.B."/>
            <person name="Anantharaman K."/>
            <person name="Thomas B.C."/>
            <person name="Malmstrom R."/>
            <person name="Stieglmeier M."/>
            <person name="Klingl A."/>
            <person name="Woyke T."/>
            <person name="Ryan C.M."/>
            <person name="Banfield J.F."/>
        </authorList>
    </citation>
    <scope>NUCLEOTIDE SEQUENCE [LARGE SCALE GENOMIC DNA]</scope>
    <source>
        <strain evidence="4">CG23_combo_of_CG06-09_8_20_14_all_37_87_8</strain>
    </source>
</reference>
<accession>A0A2G9ZEL9</accession>
<protein>
    <recommendedName>
        <fullName evidence="3">HTH deoR-type domain-containing protein</fullName>
    </recommendedName>
</protein>
<dbReference type="InterPro" id="IPR036390">
    <property type="entry name" value="WH_DNA-bd_sf"/>
</dbReference>
<proteinExistence type="predicted"/>
<dbReference type="Pfam" id="PF08220">
    <property type="entry name" value="HTH_DeoR"/>
    <property type="match status" value="1"/>
</dbReference>
<dbReference type="EMBL" id="PCSB01000057">
    <property type="protein sequence ID" value="PIP31602.1"/>
    <property type="molecule type" value="Genomic_DNA"/>
</dbReference>
<dbReference type="AlphaFoldDB" id="A0A2G9ZEL9"/>
<comment type="caution">
    <text evidence="4">The sequence shown here is derived from an EMBL/GenBank/DDBJ whole genome shotgun (WGS) entry which is preliminary data.</text>
</comment>
<dbReference type="Proteomes" id="UP000230447">
    <property type="component" value="Unassembled WGS sequence"/>
</dbReference>
<keyword evidence="2" id="KW-0804">Transcription</keyword>
<feature type="domain" description="HTH deoR-type" evidence="3">
    <location>
        <begin position="139"/>
        <end position="190"/>
    </location>
</feature>
<evidence type="ECO:0000313" key="4">
    <source>
        <dbReference type="EMBL" id="PIP31602.1"/>
    </source>
</evidence>